<evidence type="ECO:0000313" key="6">
    <source>
        <dbReference type="EMBL" id="ERN39917.1"/>
    </source>
</evidence>
<reference evidence="6 7" key="1">
    <citation type="submission" date="2013-05" db="EMBL/GenBank/DDBJ databases">
        <title>Draft genome sequence of Rubidibacter lacunae KORDI 51-2.</title>
        <authorList>
            <person name="Choi D.H."/>
            <person name="Noh J.H."/>
            <person name="Kwon K.-K."/>
            <person name="Lee J.-H."/>
            <person name="Ryu J.-Y."/>
        </authorList>
    </citation>
    <scope>NUCLEOTIDE SEQUENCE [LARGE SCALE GENOMIC DNA]</scope>
    <source>
        <strain evidence="6 7">KORDI 51-2</strain>
    </source>
</reference>
<dbReference type="InParanoid" id="U5DF30"/>
<dbReference type="GO" id="GO:0046872">
    <property type="term" value="F:metal ion binding"/>
    <property type="evidence" value="ECO:0007669"/>
    <property type="project" value="UniProtKB-KW"/>
</dbReference>
<evidence type="ECO:0000256" key="5">
    <source>
        <dbReference type="RuleBase" id="RU003512"/>
    </source>
</evidence>
<evidence type="ECO:0000256" key="1">
    <source>
        <dbReference type="ARBA" id="ARBA00004196"/>
    </source>
</evidence>
<dbReference type="EMBL" id="ASSJ01000084">
    <property type="protein sequence ID" value="ERN39917.1"/>
    <property type="molecule type" value="Genomic_DNA"/>
</dbReference>
<dbReference type="AlphaFoldDB" id="U5DF30"/>
<dbReference type="STRING" id="582515.KR51_00036180"/>
<dbReference type="InterPro" id="IPR006129">
    <property type="entry name" value="AdhesinB"/>
</dbReference>
<comment type="caution">
    <text evidence="6">The sequence shown here is derived from an EMBL/GenBank/DDBJ whole genome shotgun (WGS) entry which is preliminary data.</text>
</comment>
<dbReference type="InterPro" id="IPR050492">
    <property type="entry name" value="Bact_metal-bind_prot9"/>
</dbReference>
<evidence type="ECO:0000256" key="4">
    <source>
        <dbReference type="ARBA" id="ARBA00022729"/>
    </source>
</evidence>
<dbReference type="GO" id="GO:0030313">
    <property type="term" value="C:cell envelope"/>
    <property type="evidence" value="ECO:0007669"/>
    <property type="project" value="UniProtKB-SubCell"/>
</dbReference>
<keyword evidence="3" id="KW-0479">Metal-binding</keyword>
<dbReference type="PRINTS" id="PR00690">
    <property type="entry name" value="ADHESNFAMILY"/>
</dbReference>
<dbReference type="Proteomes" id="UP000016960">
    <property type="component" value="Unassembled WGS sequence"/>
</dbReference>
<dbReference type="GO" id="GO:0007155">
    <property type="term" value="P:cell adhesion"/>
    <property type="evidence" value="ECO:0007669"/>
    <property type="project" value="InterPro"/>
</dbReference>
<dbReference type="PATRIC" id="fig|582515.4.peg.4073"/>
<evidence type="ECO:0000256" key="3">
    <source>
        <dbReference type="ARBA" id="ARBA00022723"/>
    </source>
</evidence>
<dbReference type="SUPFAM" id="SSF53807">
    <property type="entry name" value="Helical backbone' metal receptor"/>
    <property type="match status" value="1"/>
</dbReference>
<dbReference type="PRINTS" id="PR00691">
    <property type="entry name" value="ADHESINB"/>
</dbReference>
<dbReference type="GO" id="GO:0030001">
    <property type="term" value="P:metal ion transport"/>
    <property type="evidence" value="ECO:0007669"/>
    <property type="project" value="InterPro"/>
</dbReference>
<keyword evidence="7" id="KW-1185">Reference proteome</keyword>
<keyword evidence="2 5" id="KW-0813">Transport</keyword>
<keyword evidence="4" id="KW-0732">Signal</keyword>
<protein>
    <submittedName>
        <fullName evidence="6">ABC-type metal ion transport system, periplasmic component</fullName>
    </submittedName>
</protein>
<dbReference type="PANTHER" id="PTHR42953">
    <property type="entry name" value="HIGH-AFFINITY ZINC UPTAKE SYSTEM PROTEIN ZNUA-RELATED"/>
    <property type="match status" value="1"/>
</dbReference>
<dbReference type="FunCoup" id="U5DF30">
    <property type="interactions" value="50"/>
</dbReference>
<dbReference type="InterPro" id="IPR006128">
    <property type="entry name" value="Lipoprotein_PsaA-like"/>
</dbReference>
<evidence type="ECO:0000313" key="7">
    <source>
        <dbReference type="Proteomes" id="UP000016960"/>
    </source>
</evidence>
<dbReference type="eggNOG" id="COG0803">
    <property type="taxonomic scope" value="Bacteria"/>
</dbReference>
<comment type="similarity">
    <text evidence="5">Belongs to the bacterial solute-binding protein 9 family.</text>
</comment>
<dbReference type="InterPro" id="IPR006127">
    <property type="entry name" value="ZnuA-like"/>
</dbReference>
<comment type="subcellular location">
    <subcellularLocation>
        <location evidence="1">Cell envelope</location>
    </subcellularLocation>
</comment>
<dbReference type="Pfam" id="PF01297">
    <property type="entry name" value="ZnuA"/>
    <property type="match status" value="1"/>
</dbReference>
<evidence type="ECO:0000256" key="2">
    <source>
        <dbReference type="ARBA" id="ARBA00022448"/>
    </source>
</evidence>
<organism evidence="6 7">
    <name type="scientific">Rubidibacter lacunae KORDI 51-2</name>
    <dbReference type="NCBI Taxonomy" id="582515"/>
    <lineage>
        <taxon>Bacteria</taxon>
        <taxon>Bacillati</taxon>
        <taxon>Cyanobacteriota</taxon>
        <taxon>Cyanophyceae</taxon>
        <taxon>Oscillatoriophycideae</taxon>
        <taxon>Chroococcales</taxon>
        <taxon>Aphanothecaceae</taxon>
        <taxon>Rubidibacter</taxon>
    </lineage>
</organism>
<gene>
    <name evidence="6" type="ORF">KR51_00036180</name>
</gene>
<name>U5DF30_9CHRO</name>
<dbReference type="Gene3D" id="3.40.50.1980">
    <property type="entry name" value="Nitrogenase molybdenum iron protein domain"/>
    <property type="match status" value="2"/>
</dbReference>
<proteinExistence type="inferred from homology"/>
<dbReference type="PANTHER" id="PTHR42953:SF1">
    <property type="entry name" value="METAL-BINDING PROTEIN HI_0362-RELATED"/>
    <property type="match status" value="1"/>
</dbReference>
<sequence length="331" mass="35132">MRICHSIATATDSKQRFPIAGISCWLAVSAGTLLVGCNVPPSETDGGGDGRPDIVATSTMLTDWTERVGGDAIALTGILKPGDDPHVYEPVPGDVEAIEAAELTIYNGFNLEPQLIRIVKASGSPARAVGESVTPLDFEYEGQTEPDPHVWGDVENAIAIVAAIRDELVAIAPESESEIQANADAYIAELQRLDTWVAAQIATIPPEQRRLVTTHDAFQYYAAAYGLEVIGTLIGISTEEQPSAKTVRDLVEAVKTAKVPAIFAETTINPELIATVAREANVTLPEEELYSDSLGAVGSDADSYIGMVVANTRTITEALGGKFQPFEAAPE</sequence>
<accession>U5DF30</accession>